<dbReference type="InterPro" id="IPR002104">
    <property type="entry name" value="Integrase_catalytic"/>
</dbReference>
<proteinExistence type="inferred from homology"/>
<accession>A0A4S8Q314</accession>
<dbReference type="Proteomes" id="UP000307378">
    <property type="component" value="Unassembled WGS sequence"/>
</dbReference>
<comment type="similarity">
    <text evidence="1">Belongs to the 'phage' integrase family.</text>
</comment>
<dbReference type="InterPro" id="IPR050090">
    <property type="entry name" value="Tyrosine_recombinase_XerCD"/>
</dbReference>
<evidence type="ECO:0000256" key="4">
    <source>
        <dbReference type="ARBA" id="ARBA00023172"/>
    </source>
</evidence>
<evidence type="ECO:0000313" key="6">
    <source>
        <dbReference type="EMBL" id="THV36922.1"/>
    </source>
</evidence>
<evidence type="ECO:0000256" key="2">
    <source>
        <dbReference type="ARBA" id="ARBA00022908"/>
    </source>
</evidence>
<dbReference type="AlphaFoldDB" id="A0A4S8Q314"/>
<sequence>MAIRKAKTLTPEQFKHLLDYVSTLKTSYRDTAMLMLSYKCGLRACEIARLTWRDVVDAQGVVLPTGAMIELGHHITKGKRPDTKVYMHSQLRDALVRLKKVVGPMPEDRLMYATERGVRFMSVNNVTVYLYRLYVRAGLFGCSSHSGRRTFITNMARTCNNHGASIKDVQNLARHRDMRTTEKYIDLSPSAINLALHA</sequence>
<keyword evidence="3" id="KW-0238">DNA-binding</keyword>
<dbReference type="PANTHER" id="PTHR30349:SF41">
    <property type="entry name" value="INTEGRASE_RECOMBINASE PROTEIN MJ0367-RELATED"/>
    <property type="match status" value="1"/>
</dbReference>
<dbReference type="CDD" id="cd00397">
    <property type="entry name" value="DNA_BRE_C"/>
    <property type="match status" value="1"/>
</dbReference>
<dbReference type="InterPro" id="IPR013762">
    <property type="entry name" value="Integrase-like_cat_sf"/>
</dbReference>
<keyword evidence="4" id="KW-0233">DNA recombination</keyword>
<dbReference type="Gene3D" id="1.10.443.10">
    <property type="entry name" value="Intergrase catalytic core"/>
    <property type="match status" value="1"/>
</dbReference>
<evidence type="ECO:0000259" key="5">
    <source>
        <dbReference type="PROSITE" id="PS51898"/>
    </source>
</evidence>
<dbReference type="SUPFAM" id="SSF56349">
    <property type="entry name" value="DNA breaking-rejoining enzymes"/>
    <property type="match status" value="1"/>
</dbReference>
<feature type="domain" description="Tyr recombinase" evidence="5">
    <location>
        <begin position="4"/>
        <end position="198"/>
    </location>
</feature>
<dbReference type="PROSITE" id="PS51898">
    <property type="entry name" value="TYR_RECOMBINASE"/>
    <property type="match status" value="1"/>
</dbReference>
<keyword evidence="2" id="KW-0229">DNA integration</keyword>
<comment type="caution">
    <text evidence="6">The sequence shown here is derived from an EMBL/GenBank/DDBJ whole genome shotgun (WGS) entry which is preliminary data.</text>
</comment>
<dbReference type="EMBL" id="STGU01000004">
    <property type="protein sequence ID" value="THV36922.1"/>
    <property type="molecule type" value="Genomic_DNA"/>
</dbReference>
<evidence type="ECO:0000313" key="7">
    <source>
        <dbReference type="Proteomes" id="UP000307378"/>
    </source>
</evidence>
<evidence type="ECO:0000256" key="1">
    <source>
        <dbReference type="ARBA" id="ARBA00008857"/>
    </source>
</evidence>
<dbReference type="GO" id="GO:0003677">
    <property type="term" value="F:DNA binding"/>
    <property type="evidence" value="ECO:0007669"/>
    <property type="project" value="UniProtKB-KW"/>
</dbReference>
<dbReference type="RefSeq" id="WP_136540378.1">
    <property type="nucleotide sequence ID" value="NZ_STGU01000004.1"/>
</dbReference>
<dbReference type="InterPro" id="IPR011010">
    <property type="entry name" value="DNA_brk_join_enz"/>
</dbReference>
<gene>
    <name evidence="6" type="ORF">FAA86_10530</name>
</gene>
<reference evidence="6 7" key="1">
    <citation type="submission" date="2019-04" db="EMBL/GenBank/DDBJ databases">
        <title>genome sequence of strain W3.</title>
        <authorList>
            <person name="Gao J."/>
            <person name="Sun J."/>
        </authorList>
    </citation>
    <scope>NUCLEOTIDE SEQUENCE [LARGE SCALE GENOMIC DNA]</scope>
    <source>
        <strain evidence="6 7">W3</strain>
    </source>
</reference>
<name>A0A4S8Q314_9HYPH</name>
<dbReference type="PANTHER" id="PTHR30349">
    <property type="entry name" value="PHAGE INTEGRASE-RELATED"/>
    <property type="match status" value="1"/>
</dbReference>
<organism evidence="6 7">
    <name type="scientific">Rhizobium rosettiformans W3</name>
    <dbReference type="NCBI Taxonomy" id="538378"/>
    <lineage>
        <taxon>Bacteria</taxon>
        <taxon>Pseudomonadati</taxon>
        <taxon>Pseudomonadota</taxon>
        <taxon>Alphaproteobacteria</taxon>
        <taxon>Hyphomicrobiales</taxon>
        <taxon>Rhizobiaceae</taxon>
        <taxon>Rhizobium/Agrobacterium group</taxon>
        <taxon>Rhizobium</taxon>
    </lineage>
</organism>
<dbReference type="Pfam" id="PF00589">
    <property type="entry name" value="Phage_integrase"/>
    <property type="match status" value="1"/>
</dbReference>
<evidence type="ECO:0000256" key="3">
    <source>
        <dbReference type="ARBA" id="ARBA00023125"/>
    </source>
</evidence>
<protein>
    <submittedName>
        <fullName evidence="6">Site-specific integrase</fullName>
    </submittedName>
</protein>
<dbReference type="GO" id="GO:0006310">
    <property type="term" value="P:DNA recombination"/>
    <property type="evidence" value="ECO:0007669"/>
    <property type="project" value="UniProtKB-KW"/>
</dbReference>
<dbReference type="GO" id="GO:0015074">
    <property type="term" value="P:DNA integration"/>
    <property type="evidence" value="ECO:0007669"/>
    <property type="project" value="UniProtKB-KW"/>
</dbReference>